<gene>
    <name evidence="2" type="ORF">L3Y34_009166</name>
</gene>
<feature type="signal peptide" evidence="1">
    <location>
        <begin position="1"/>
        <end position="18"/>
    </location>
</feature>
<dbReference type="PANTHER" id="PTHR33272">
    <property type="entry name" value="PROTEIN CBG22877-RELATED"/>
    <property type="match status" value="1"/>
</dbReference>
<evidence type="ECO:0000256" key="1">
    <source>
        <dbReference type="SAM" id="SignalP"/>
    </source>
</evidence>
<accession>A0AAE9A537</accession>
<evidence type="ECO:0000313" key="2">
    <source>
        <dbReference type="EMBL" id="ULT91376.1"/>
    </source>
</evidence>
<dbReference type="PANTHER" id="PTHR33272:SF3">
    <property type="entry name" value="DUF148 DOMAIN-CONTAINING PROTEIN-RELATED"/>
    <property type="match status" value="1"/>
</dbReference>
<keyword evidence="1" id="KW-0732">Signal</keyword>
<dbReference type="Pfam" id="PF14747">
    <property type="entry name" value="DUF4473"/>
    <property type="match status" value="1"/>
</dbReference>
<reference evidence="2 3" key="1">
    <citation type="submission" date="2022-02" db="EMBL/GenBank/DDBJ databases">
        <title>Chromosome-level reference genomes for two strains of Caenorhabditis briggsae: an improved platform for comparative genomics.</title>
        <authorList>
            <person name="Stevens L."/>
            <person name="Andersen E.C."/>
        </authorList>
    </citation>
    <scope>NUCLEOTIDE SEQUENCE [LARGE SCALE GENOMIC DNA]</scope>
    <source>
        <strain evidence="2">QX1410_ONT</strain>
        <tissue evidence="2">Whole-organism</tissue>
    </source>
</reference>
<dbReference type="KEGG" id="cbr:CBG_04657"/>
<sequence>MFNHFYIIFCALAISTFAAPLAEEEASAELRAAGMTQASIDGLDALTKRFFSEYPLVKSDKETTNNYIAKYRTDAENYIKLMPANDQTICNNYLKKHELA</sequence>
<dbReference type="AlphaFoldDB" id="A0AAE9A537"/>
<name>A0AAE9A537_CAEBR</name>
<evidence type="ECO:0000313" key="3">
    <source>
        <dbReference type="Proteomes" id="UP000827892"/>
    </source>
</evidence>
<protein>
    <submittedName>
        <fullName evidence="2">Uncharacterized protein</fullName>
    </submittedName>
</protein>
<dbReference type="EMBL" id="CP090895">
    <property type="protein sequence ID" value="ULT91376.1"/>
    <property type="molecule type" value="Genomic_DNA"/>
</dbReference>
<proteinExistence type="predicted"/>
<dbReference type="Proteomes" id="UP000827892">
    <property type="component" value="Chromosome V"/>
</dbReference>
<organism evidence="2 3">
    <name type="scientific">Caenorhabditis briggsae</name>
    <dbReference type="NCBI Taxonomy" id="6238"/>
    <lineage>
        <taxon>Eukaryota</taxon>
        <taxon>Metazoa</taxon>
        <taxon>Ecdysozoa</taxon>
        <taxon>Nematoda</taxon>
        <taxon>Chromadorea</taxon>
        <taxon>Rhabditida</taxon>
        <taxon>Rhabditina</taxon>
        <taxon>Rhabditomorpha</taxon>
        <taxon>Rhabditoidea</taxon>
        <taxon>Rhabditidae</taxon>
        <taxon>Peloderinae</taxon>
        <taxon>Caenorhabditis</taxon>
    </lineage>
</organism>
<dbReference type="InterPro" id="IPR027913">
    <property type="entry name" value="DUF4473"/>
</dbReference>
<feature type="chain" id="PRO_5041983727" evidence="1">
    <location>
        <begin position="19"/>
        <end position="100"/>
    </location>
</feature>